<dbReference type="KEGG" id="ptq:P700755_002121"/>
<dbReference type="RefSeq" id="WP_015024493.1">
    <property type="nucleotide sequence ID" value="NC_018721.1"/>
</dbReference>
<gene>
    <name evidence="1" type="ordered locus">P700755_002121</name>
</gene>
<dbReference type="EMBL" id="CP003879">
    <property type="protein sequence ID" value="AFU68912.1"/>
    <property type="molecule type" value="Genomic_DNA"/>
</dbReference>
<evidence type="ECO:0000313" key="2">
    <source>
        <dbReference type="Proteomes" id="UP000008514"/>
    </source>
</evidence>
<proteinExistence type="predicted"/>
<reference evidence="1" key="1">
    <citation type="submission" date="2006-03" db="EMBL/GenBank/DDBJ databases">
        <authorList>
            <person name="Bowman J."/>
            <person name="Ferriera S."/>
            <person name="Johnson J."/>
            <person name="Kravitz S."/>
            <person name="Halpern A."/>
            <person name="Remington K."/>
            <person name="Beeson K."/>
            <person name="Tran B."/>
            <person name="Rogers Y.-H."/>
            <person name="Friedman R."/>
            <person name="Venter J.C."/>
        </authorList>
    </citation>
    <scope>NUCLEOTIDE SEQUENCE [LARGE SCALE GENOMIC DNA]</scope>
    <source>
        <strain evidence="1">ATCC 700755</strain>
    </source>
</reference>
<organism evidence="1 2">
    <name type="scientific">Psychroflexus torquis (strain ATCC 700755 / CIP 106069 / ACAM 623)</name>
    <dbReference type="NCBI Taxonomy" id="313595"/>
    <lineage>
        <taxon>Bacteria</taxon>
        <taxon>Pseudomonadati</taxon>
        <taxon>Bacteroidota</taxon>
        <taxon>Flavobacteriia</taxon>
        <taxon>Flavobacteriales</taxon>
        <taxon>Flavobacteriaceae</taxon>
        <taxon>Psychroflexus</taxon>
    </lineage>
</organism>
<dbReference type="HOGENOM" id="CLU_1282348_0_0_10"/>
<name>K4IEC3_PSYTT</name>
<reference evidence="1" key="2">
    <citation type="submission" date="2012-09" db="EMBL/GenBank/DDBJ databases">
        <title>The complete sequence of Psychroflexus torquis an extreme psychrophile from sea-ice that is stimulated by light.</title>
        <authorList>
            <person name="Feng S."/>
            <person name="Powell S.M."/>
            <person name="Bowman J.P."/>
        </authorList>
    </citation>
    <scope>NUCLEOTIDE SEQUENCE [LARGE SCALE GENOMIC DNA]</scope>
    <source>
        <strain evidence="1">ATCC 700755</strain>
    </source>
</reference>
<dbReference type="Proteomes" id="UP000008514">
    <property type="component" value="Chromosome"/>
</dbReference>
<dbReference type="AlphaFoldDB" id="K4IEC3"/>
<dbReference type="STRING" id="313595.P700755_002121"/>
<accession>K4IEC3</accession>
<protein>
    <submittedName>
        <fullName evidence="1">Uncharacterized protein</fullName>
    </submittedName>
</protein>
<sequence>MDLVFITNKGKLGIHGLKLDVKRLIQGLKLLDKEIPFCYKKEIGSHNIYILYDGQSNTLNRQNSDVIIPLLKEIVEKGDFYIVQHSNQSQDITAITDLIKENRSEKVFDGMHELGSNQARHYQNLPFYLTNETALNNWVAEIKGENKNASDLNQKLTLLYKLLGKPLLTINEFEGEEKELAKPYFELEYDKDNAKEDEKTARLRHLRDSLLIDLN</sequence>
<keyword evidence="2" id="KW-1185">Reference proteome</keyword>
<evidence type="ECO:0000313" key="1">
    <source>
        <dbReference type="EMBL" id="AFU68912.1"/>
    </source>
</evidence>